<feature type="transmembrane region" description="Helical" evidence="1">
    <location>
        <begin position="50"/>
        <end position="73"/>
    </location>
</feature>
<reference evidence="2 3" key="1">
    <citation type="submission" date="2019-09" db="EMBL/GenBank/DDBJ databases">
        <authorList>
            <person name="Silva M.P."/>
            <person name="Gonzalez K."/>
            <person name="Koka A.K."/>
            <person name="Cabrera L."/>
            <person name="Cambron D.A."/>
            <person name="Diaz-Ariza A.M."/>
            <person name="Escobar S.L."/>
            <person name="Gali A.E."/>
            <person name="Garcia A."/>
            <person name="Gonzalez K.S."/>
            <person name="Mejia V.A."/>
            <person name="Morales N.J."/>
            <person name="Puente P.E."/>
            <person name="Ramos S.M."/>
            <person name="Rivera A.M."/>
            <person name="Ruas A.M."/>
            <person name="Ruiz E.O."/>
            <person name="Rustin G.O."/>
            <person name="Santana P.N."/>
            <person name="Alonso A."/>
            <person name="Arias E."/>
            <person name="Boaretto D."/>
            <person name="Casey G.B."/>
            <person name="Fernandez S.D."/>
            <person name="Flores B.C."/>
            <person name="Gonzalez C.A."/>
            <person name="Hernandez L.A."/>
            <person name="Lormand T.I."/>
            <person name="Oro J.D."/>
            <person name="Pineiro L."/>
            <person name="Quintana A.E."/>
            <person name="Solorzano G.E."/>
            <person name="Waikel P.A."/>
            <person name="Dougan K.E."/>
            <person name="Rodriguez-Lanetty M."/>
            <person name="Ball S.L."/>
            <person name="Garlena R.A."/>
            <person name="Russell D.A."/>
            <person name="Pope W.H."/>
            <person name="Jacobs-Sera D."/>
            <person name="Hatfull G.F."/>
        </authorList>
    </citation>
    <scope>NUCLEOTIDE SEQUENCE [LARGE SCALE GENOMIC DNA]</scope>
</reference>
<accession>A0A5P8DCD2</accession>
<evidence type="ECO:0000313" key="3">
    <source>
        <dbReference type="Proteomes" id="UP000326737"/>
    </source>
</evidence>
<keyword evidence="1" id="KW-0472">Membrane</keyword>
<gene>
    <name evidence="2" type="primary">21</name>
    <name evidence="2" type="ORF">SEA_DENISE_21</name>
</gene>
<sequence length="152" mass="17314">MTWEQLLGELARGFGYTAFGLAIGLAVTWRKAKVRGHDVLVPAPRPDAVVWRRVIGGMLILVAVLMAVNYSAFQERQSQCNEEFRRVIQERGEAATEQAEIWSQLERELAAIGPATTLALQQKIVDARKRYVVRYEELTEERKNNPYPDPRC</sequence>
<dbReference type="GeneID" id="77930657"/>
<dbReference type="RefSeq" id="YP_010654804.1">
    <property type="nucleotide sequence ID" value="NC_070816.1"/>
</dbReference>
<evidence type="ECO:0000256" key="1">
    <source>
        <dbReference type="SAM" id="Phobius"/>
    </source>
</evidence>
<dbReference type="Proteomes" id="UP000326737">
    <property type="component" value="Segment"/>
</dbReference>
<keyword evidence="1" id="KW-1133">Transmembrane helix</keyword>
<dbReference type="EMBL" id="MN428053">
    <property type="protein sequence ID" value="QFP96637.1"/>
    <property type="molecule type" value="Genomic_DNA"/>
</dbReference>
<keyword evidence="1" id="KW-0812">Transmembrane</keyword>
<dbReference type="KEGG" id="vg:77930657"/>
<evidence type="ECO:0000313" key="2">
    <source>
        <dbReference type="EMBL" id="QFP96637.1"/>
    </source>
</evidence>
<name>A0A5P8DCD2_9CAUD</name>
<protein>
    <submittedName>
        <fullName evidence="2">Membrane protein</fullName>
    </submittedName>
</protein>
<keyword evidence="3" id="KW-1185">Reference proteome</keyword>
<proteinExistence type="predicted"/>
<feature type="transmembrane region" description="Helical" evidence="1">
    <location>
        <begin position="13"/>
        <end position="29"/>
    </location>
</feature>
<organism evidence="2 3">
    <name type="scientific">Gordonia phage Denise</name>
    <dbReference type="NCBI Taxonomy" id="2652879"/>
    <lineage>
        <taxon>Viruses</taxon>
        <taxon>Duplodnaviria</taxon>
        <taxon>Heunggongvirae</taxon>
        <taxon>Uroviricota</taxon>
        <taxon>Caudoviricetes</taxon>
        <taxon>Denisevirus</taxon>
        <taxon>Denisevirus denise</taxon>
    </lineage>
</organism>